<keyword evidence="1" id="KW-0812">Transmembrane</keyword>
<evidence type="ECO:0000256" key="1">
    <source>
        <dbReference type="SAM" id="Phobius"/>
    </source>
</evidence>
<sequence length="167" mass="15951">MTHTKQWMLVVCAALIGVLGVQHAAAGPYIVGTGSVALSDPTPQPGQTVTVTAGGFAPNSPVAIVLGPGGTTLGTTTASGTGSVSATFVVPGSEAGGRTVVLSGTAPGGEPISRSVGVDVGGVADDMPSSGGDAAGVLVIAVGVLCAGALMWIVAARRRRPAPPAAG</sequence>
<reference evidence="2" key="1">
    <citation type="submission" date="2020-05" db="EMBL/GenBank/DDBJ databases">
        <authorList>
            <person name="Chiriac C."/>
            <person name="Salcher M."/>
            <person name="Ghai R."/>
            <person name="Kavagutti S V."/>
        </authorList>
    </citation>
    <scope>NUCLEOTIDE SEQUENCE</scope>
</reference>
<evidence type="ECO:0000313" key="2">
    <source>
        <dbReference type="EMBL" id="CAB4556352.1"/>
    </source>
</evidence>
<dbReference type="AlphaFoldDB" id="A0A6J6CY23"/>
<keyword evidence="1" id="KW-1133">Transmembrane helix</keyword>
<proteinExistence type="predicted"/>
<protein>
    <submittedName>
        <fullName evidence="2">Unannotated protein</fullName>
    </submittedName>
</protein>
<gene>
    <name evidence="2" type="ORF">UFOPK1493_01434</name>
</gene>
<keyword evidence="1" id="KW-0472">Membrane</keyword>
<accession>A0A6J6CY23</accession>
<name>A0A6J6CY23_9ZZZZ</name>
<feature type="transmembrane region" description="Helical" evidence="1">
    <location>
        <begin position="134"/>
        <end position="155"/>
    </location>
</feature>
<organism evidence="2">
    <name type="scientific">freshwater metagenome</name>
    <dbReference type="NCBI Taxonomy" id="449393"/>
    <lineage>
        <taxon>unclassified sequences</taxon>
        <taxon>metagenomes</taxon>
        <taxon>ecological metagenomes</taxon>
    </lineage>
</organism>
<dbReference type="EMBL" id="CAEZSR010000042">
    <property type="protein sequence ID" value="CAB4556352.1"/>
    <property type="molecule type" value="Genomic_DNA"/>
</dbReference>